<dbReference type="Gene3D" id="3.40.50.1000">
    <property type="entry name" value="HAD superfamily/HAD-like"/>
    <property type="match status" value="1"/>
</dbReference>
<proteinExistence type="predicted"/>
<protein>
    <submittedName>
        <fullName evidence="2">Uncharacterized protein</fullName>
    </submittedName>
</protein>
<keyword evidence="3" id="KW-1185">Reference proteome</keyword>
<evidence type="ECO:0000313" key="2">
    <source>
        <dbReference type="EnsemblProtists" id="EOD12496"/>
    </source>
</evidence>
<dbReference type="EnsemblProtists" id="EOD12496">
    <property type="protein sequence ID" value="EOD12496"/>
    <property type="gene ID" value="EMIHUDRAFT_120113"/>
</dbReference>
<dbReference type="PANTHER" id="PTHR17901">
    <property type="entry name" value="MAGNESIUM-DEPENDENT PHOSPHATASE 1 MDP1"/>
    <property type="match status" value="1"/>
</dbReference>
<dbReference type="Pfam" id="PF12689">
    <property type="entry name" value="Acid_PPase"/>
    <property type="match status" value="1"/>
</dbReference>
<dbReference type="InterPro" id="IPR036412">
    <property type="entry name" value="HAD-like_sf"/>
</dbReference>
<reference evidence="2" key="2">
    <citation type="submission" date="2024-10" db="UniProtKB">
        <authorList>
            <consortium name="EnsemblProtists"/>
        </authorList>
    </citation>
    <scope>IDENTIFICATION</scope>
</reference>
<feature type="compositionally biased region" description="Basic and acidic residues" evidence="1">
    <location>
        <begin position="1"/>
        <end position="12"/>
    </location>
</feature>
<feature type="region of interest" description="Disordered" evidence="1">
    <location>
        <begin position="1"/>
        <end position="26"/>
    </location>
</feature>
<evidence type="ECO:0000313" key="3">
    <source>
        <dbReference type="Proteomes" id="UP000013827"/>
    </source>
</evidence>
<sequence length="351" mass="37560">MEPPCREQRRPPTEPSSSRASGGEASHSTVDLPALIASCNPSVAIFDLDSTLWNGNCESFDAARVVAPGEASDTAGRTLRLFPEVSAVFEALSRARVPIGIASASPAAATATRLLQGFRLDYGHAVVQPGSKSTHLKAIAAALKVDLRRALFFDDLPHNIRTADAVGVGAAVQVARSSGVTLDDVRRALRRCRERGKQRGLMARCLAALYIGVCDTSQPLSITKGGNNFCTCAYNYFCGASVGRYISPPCYCGPPELAKAACICCLPAEDRCGAMTFMGQHTAHAASIGPGTLYWKAPPTVTEEESYLSIYGPWTRISPRFLFSCCERVPIRGLEGGDPNRFGTVCEAHWE</sequence>
<dbReference type="GeneID" id="17258646"/>
<dbReference type="PaxDb" id="2903-EOD12496"/>
<accession>A0A0D3IML1</accession>
<dbReference type="RefSeq" id="XP_005764925.1">
    <property type="nucleotide sequence ID" value="XM_005764868.1"/>
</dbReference>
<dbReference type="Proteomes" id="UP000013827">
    <property type="component" value="Unassembled WGS sequence"/>
</dbReference>
<dbReference type="InterPro" id="IPR023214">
    <property type="entry name" value="HAD_sf"/>
</dbReference>
<evidence type="ECO:0000256" key="1">
    <source>
        <dbReference type="SAM" id="MobiDB-lite"/>
    </source>
</evidence>
<reference evidence="3" key="1">
    <citation type="journal article" date="2013" name="Nature">
        <title>Pan genome of the phytoplankton Emiliania underpins its global distribution.</title>
        <authorList>
            <person name="Read B.A."/>
            <person name="Kegel J."/>
            <person name="Klute M.J."/>
            <person name="Kuo A."/>
            <person name="Lefebvre S.C."/>
            <person name="Maumus F."/>
            <person name="Mayer C."/>
            <person name="Miller J."/>
            <person name="Monier A."/>
            <person name="Salamov A."/>
            <person name="Young J."/>
            <person name="Aguilar M."/>
            <person name="Claverie J.M."/>
            <person name="Frickenhaus S."/>
            <person name="Gonzalez K."/>
            <person name="Herman E.K."/>
            <person name="Lin Y.C."/>
            <person name="Napier J."/>
            <person name="Ogata H."/>
            <person name="Sarno A.F."/>
            <person name="Shmutz J."/>
            <person name="Schroeder D."/>
            <person name="de Vargas C."/>
            <person name="Verret F."/>
            <person name="von Dassow P."/>
            <person name="Valentin K."/>
            <person name="Van de Peer Y."/>
            <person name="Wheeler G."/>
            <person name="Dacks J.B."/>
            <person name="Delwiche C.F."/>
            <person name="Dyhrman S.T."/>
            <person name="Glockner G."/>
            <person name="John U."/>
            <person name="Richards T."/>
            <person name="Worden A.Z."/>
            <person name="Zhang X."/>
            <person name="Grigoriev I.V."/>
            <person name="Allen A.E."/>
            <person name="Bidle K."/>
            <person name="Borodovsky M."/>
            <person name="Bowler C."/>
            <person name="Brownlee C."/>
            <person name="Cock J.M."/>
            <person name="Elias M."/>
            <person name="Gladyshev V.N."/>
            <person name="Groth M."/>
            <person name="Guda C."/>
            <person name="Hadaegh A."/>
            <person name="Iglesias-Rodriguez M.D."/>
            <person name="Jenkins J."/>
            <person name="Jones B.M."/>
            <person name="Lawson T."/>
            <person name="Leese F."/>
            <person name="Lindquist E."/>
            <person name="Lobanov A."/>
            <person name="Lomsadze A."/>
            <person name="Malik S.B."/>
            <person name="Marsh M.E."/>
            <person name="Mackinder L."/>
            <person name="Mock T."/>
            <person name="Mueller-Roeber B."/>
            <person name="Pagarete A."/>
            <person name="Parker M."/>
            <person name="Probert I."/>
            <person name="Quesneville H."/>
            <person name="Raines C."/>
            <person name="Rensing S.A."/>
            <person name="Riano-Pachon D.M."/>
            <person name="Richier S."/>
            <person name="Rokitta S."/>
            <person name="Shiraiwa Y."/>
            <person name="Soanes D.M."/>
            <person name="van der Giezen M."/>
            <person name="Wahlund T.M."/>
            <person name="Williams B."/>
            <person name="Wilson W."/>
            <person name="Wolfe G."/>
            <person name="Wurch L.L."/>
        </authorList>
    </citation>
    <scope>NUCLEOTIDE SEQUENCE</scope>
</reference>
<dbReference type="HOGENOM" id="CLU_790919_0_0_1"/>
<dbReference type="KEGG" id="ehx:EMIHUDRAFT_120113"/>
<dbReference type="STRING" id="2903.R1DNV3"/>
<name>A0A0D3IML1_EMIH1</name>
<dbReference type="SUPFAM" id="SSF56784">
    <property type="entry name" value="HAD-like"/>
    <property type="match status" value="1"/>
</dbReference>
<dbReference type="InterPro" id="IPR010036">
    <property type="entry name" value="MDP_1_eu_arc"/>
</dbReference>
<dbReference type="PANTHER" id="PTHR17901:SF14">
    <property type="entry name" value="MAGNESIUM-DEPENDENT PHOSPHATASE 1"/>
    <property type="match status" value="1"/>
</dbReference>
<dbReference type="AlphaFoldDB" id="A0A0D3IML1"/>
<organism evidence="2 3">
    <name type="scientific">Emiliania huxleyi (strain CCMP1516)</name>
    <dbReference type="NCBI Taxonomy" id="280463"/>
    <lineage>
        <taxon>Eukaryota</taxon>
        <taxon>Haptista</taxon>
        <taxon>Haptophyta</taxon>
        <taxon>Prymnesiophyceae</taxon>
        <taxon>Isochrysidales</taxon>
        <taxon>Noelaerhabdaceae</taxon>
        <taxon>Emiliania</taxon>
    </lineage>
</organism>
<dbReference type="GO" id="GO:0003993">
    <property type="term" value="F:acid phosphatase activity"/>
    <property type="evidence" value="ECO:0007669"/>
    <property type="project" value="TreeGrafter"/>
</dbReference>